<name>A0A375GIP1_9BURK</name>
<evidence type="ECO:0000313" key="3">
    <source>
        <dbReference type="EMBL" id="SPC19760.1"/>
    </source>
</evidence>
<dbReference type="EMBL" id="OGUS01000137">
    <property type="protein sequence ID" value="SPC19760.1"/>
    <property type="molecule type" value="Genomic_DNA"/>
</dbReference>
<evidence type="ECO:0000313" key="4">
    <source>
        <dbReference type="Proteomes" id="UP000256862"/>
    </source>
</evidence>
<dbReference type="AlphaFoldDB" id="A0A375GIP1"/>
<protein>
    <submittedName>
        <fullName evidence="2">Uncharacterized protein</fullName>
    </submittedName>
</protein>
<reference evidence="2 4" key="2">
    <citation type="submission" date="2018-01" db="EMBL/GenBank/DDBJ databases">
        <authorList>
            <person name="Clerissi C."/>
        </authorList>
    </citation>
    <scope>NUCLEOTIDE SEQUENCE</scope>
    <source>
        <strain evidence="2">Cupriavidus oxalaticus LMG 2235</strain>
        <plasmid evidence="4">co2235_mp</plasmid>
    </source>
</reference>
<evidence type="ECO:0000313" key="2">
    <source>
        <dbReference type="EMBL" id="SPC10599.1"/>
    </source>
</evidence>
<gene>
    <name evidence="3" type="ORF">CO2235_MP20171</name>
    <name evidence="2" type="ORF">CO2235_U990007</name>
</gene>
<proteinExistence type="predicted"/>
<evidence type="ECO:0000256" key="1">
    <source>
        <dbReference type="SAM" id="MobiDB-lite"/>
    </source>
</evidence>
<feature type="region of interest" description="Disordered" evidence="1">
    <location>
        <begin position="1"/>
        <end position="20"/>
    </location>
</feature>
<dbReference type="Proteomes" id="UP000256862">
    <property type="component" value="Plasmid CO2235_mp"/>
</dbReference>
<reference evidence="4" key="1">
    <citation type="submission" date="2018-01" db="EMBL/GenBank/DDBJ databases">
        <authorList>
            <person name="Gaut B.S."/>
            <person name="Morton B.R."/>
            <person name="Clegg M.T."/>
            <person name="Duvall M.R."/>
        </authorList>
    </citation>
    <scope>NUCLEOTIDE SEQUENCE [LARGE SCALE GENOMIC DNA]</scope>
</reference>
<organism evidence="2 4">
    <name type="scientific">Cupriavidus oxalaticus</name>
    <dbReference type="NCBI Taxonomy" id="96344"/>
    <lineage>
        <taxon>Bacteria</taxon>
        <taxon>Pseudomonadati</taxon>
        <taxon>Pseudomonadota</taxon>
        <taxon>Betaproteobacteria</taxon>
        <taxon>Burkholderiales</taxon>
        <taxon>Burkholderiaceae</taxon>
        <taxon>Cupriavidus</taxon>
    </lineage>
</organism>
<comment type="caution">
    <text evidence="2">The sequence shown here is derived from an EMBL/GenBank/DDBJ whole genome shotgun (WGS) entry which is preliminary data.</text>
</comment>
<dbReference type="EMBL" id="OGUS01000108">
    <property type="protein sequence ID" value="SPC10599.1"/>
    <property type="molecule type" value="Genomic_DNA"/>
</dbReference>
<geneLocation type="plasmid" evidence="4">
    <name>co2235_mp</name>
</geneLocation>
<sequence>MELVDGWMVDPNPNPKDSRS</sequence>
<accession>A0A375GIP1</accession>